<proteinExistence type="predicted"/>
<keyword evidence="3" id="KW-1185">Reference proteome</keyword>
<evidence type="ECO:0008006" key="4">
    <source>
        <dbReference type="Google" id="ProtNLM"/>
    </source>
</evidence>
<accession>A0A1I7CAY7</accession>
<protein>
    <recommendedName>
        <fullName evidence="4">Phage abortive infection protein</fullName>
    </recommendedName>
</protein>
<evidence type="ECO:0000256" key="1">
    <source>
        <dbReference type="SAM" id="Phobius"/>
    </source>
</evidence>
<dbReference type="STRING" id="305507.SAMN04489724_3024"/>
<dbReference type="AlphaFoldDB" id="A0A1I7CAY7"/>
<keyword evidence="1" id="KW-1133">Transmembrane helix</keyword>
<dbReference type="RefSeq" id="WP_091694835.1">
    <property type="nucleotide sequence ID" value="NZ_FPBF01000004.1"/>
</dbReference>
<name>A0A1I7CAY7_9BACT</name>
<reference evidence="3" key="1">
    <citation type="submission" date="2016-10" db="EMBL/GenBank/DDBJ databases">
        <authorList>
            <person name="Varghese N."/>
            <person name="Submissions S."/>
        </authorList>
    </citation>
    <scope>NUCLEOTIDE SEQUENCE [LARGE SCALE GENOMIC DNA]</scope>
    <source>
        <strain evidence="3">DSM 23445</strain>
    </source>
</reference>
<feature type="transmembrane region" description="Helical" evidence="1">
    <location>
        <begin position="6"/>
        <end position="27"/>
    </location>
</feature>
<sequence>MESSTAELISSVILGIVASGIAIHFSLKGKKMEEDRFMKELFQDFNARYDKLNNSLIKISMLDPRISVDDFRKKTKLYNDLIDYFNLCAEEYYWFREERIRKKVWKSWKAGMDYWYENLPILRVVWEEEIKGNGRLSYYLDREEKDFFSRK</sequence>
<keyword evidence="1" id="KW-0812">Transmembrane</keyword>
<dbReference type="EMBL" id="FPBF01000004">
    <property type="protein sequence ID" value="SFT96601.1"/>
    <property type="molecule type" value="Genomic_DNA"/>
</dbReference>
<dbReference type="OrthoDB" id="800044at2"/>
<keyword evidence="1" id="KW-0472">Membrane</keyword>
<evidence type="ECO:0000313" key="3">
    <source>
        <dbReference type="Proteomes" id="UP000199673"/>
    </source>
</evidence>
<gene>
    <name evidence="2" type="ORF">SAMN04489724_3024</name>
</gene>
<dbReference type="Proteomes" id="UP000199673">
    <property type="component" value="Unassembled WGS sequence"/>
</dbReference>
<evidence type="ECO:0000313" key="2">
    <source>
        <dbReference type="EMBL" id="SFT96601.1"/>
    </source>
</evidence>
<organism evidence="2 3">
    <name type="scientific">Algoriphagus locisalis</name>
    <dbReference type="NCBI Taxonomy" id="305507"/>
    <lineage>
        <taxon>Bacteria</taxon>
        <taxon>Pseudomonadati</taxon>
        <taxon>Bacteroidota</taxon>
        <taxon>Cytophagia</taxon>
        <taxon>Cytophagales</taxon>
        <taxon>Cyclobacteriaceae</taxon>
        <taxon>Algoriphagus</taxon>
    </lineage>
</organism>